<keyword evidence="3" id="KW-1185">Reference proteome</keyword>
<dbReference type="GO" id="GO:0003677">
    <property type="term" value="F:DNA binding"/>
    <property type="evidence" value="ECO:0007669"/>
    <property type="project" value="TreeGrafter"/>
</dbReference>
<dbReference type="InterPro" id="IPR004875">
    <property type="entry name" value="DDE_SF_endonuclease_dom"/>
</dbReference>
<protein>
    <submittedName>
        <fullName evidence="2">Tigger transposable element-derived protein 2</fullName>
    </submittedName>
</protein>
<dbReference type="PANTHER" id="PTHR19303">
    <property type="entry name" value="TRANSPOSON"/>
    <property type="match status" value="1"/>
</dbReference>
<dbReference type="Pfam" id="PF03184">
    <property type="entry name" value="DDE_1"/>
    <property type="match status" value="1"/>
</dbReference>
<organism evidence="2 3">
    <name type="scientific">Araneus ventricosus</name>
    <name type="common">Orbweaver spider</name>
    <name type="synonym">Epeira ventricosa</name>
    <dbReference type="NCBI Taxonomy" id="182803"/>
    <lineage>
        <taxon>Eukaryota</taxon>
        <taxon>Metazoa</taxon>
        <taxon>Ecdysozoa</taxon>
        <taxon>Arthropoda</taxon>
        <taxon>Chelicerata</taxon>
        <taxon>Arachnida</taxon>
        <taxon>Araneae</taxon>
        <taxon>Araneomorphae</taxon>
        <taxon>Entelegynae</taxon>
        <taxon>Araneoidea</taxon>
        <taxon>Araneidae</taxon>
        <taxon>Araneus</taxon>
    </lineage>
</organism>
<dbReference type="PANTHER" id="PTHR19303:SF16">
    <property type="entry name" value="JERKY PROTEIN HOMOLOG-LIKE"/>
    <property type="match status" value="1"/>
</dbReference>
<proteinExistence type="predicted"/>
<dbReference type="GO" id="GO:0005634">
    <property type="term" value="C:nucleus"/>
    <property type="evidence" value="ECO:0007669"/>
    <property type="project" value="TreeGrafter"/>
</dbReference>
<sequence>MVVTTNFGKELKEMIESEKYKEEFIYNADETGLFWRSLPRKTLASGIDKSASGTKLSKERITLLVCANATGNHRLPLFVIEKSKKPRAFKNVKTMPVIYTY</sequence>
<dbReference type="Proteomes" id="UP000499080">
    <property type="component" value="Unassembled WGS sequence"/>
</dbReference>
<reference evidence="2 3" key="1">
    <citation type="journal article" date="2019" name="Sci. Rep.">
        <title>Orb-weaving spider Araneus ventricosus genome elucidates the spidroin gene catalogue.</title>
        <authorList>
            <person name="Kono N."/>
            <person name="Nakamura H."/>
            <person name="Ohtoshi R."/>
            <person name="Moran D.A.P."/>
            <person name="Shinohara A."/>
            <person name="Yoshida Y."/>
            <person name="Fujiwara M."/>
            <person name="Mori M."/>
            <person name="Tomita M."/>
            <person name="Arakawa K."/>
        </authorList>
    </citation>
    <scope>NUCLEOTIDE SEQUENCE [LARGE SCALE GENOMIC DNA]</scope>
</reference>
<comment type="caution">
    <text evidence="2">The sequence shown here is derived from an EMBL/GenBank/DDBJ whole genome shotgun (WGS) entry which is preliminary data.</text>
</comment>
<dbReference type="InterPro" id="IPR050863">
    <property type="entry name" value="CenT-Element_Derived"/>
</dbReference>
<feature type="domain" description="DDE-1" evidence="1">
    <location>
        <begin position="58"/>
        <end position="100"/>
    </location>
</feature>
<evidence type="ECO:0000313" key="3">
    <source>
        <dbReference type="Proteomes" id="UP000499080"/>
    </source>
</evidence>
<dbReference type="AlphaFoldDB" id="A0A4Y2F6G7"/>
<name>A0A4Y2F6G7_ARAVE</name>
<dbReference type="EMBL" id="BGPR01000799">
    <property type="protein sequence ID" value="GBM35976.1"/>
    <property type="molecule type" value="Genomic_DNA"/>
</dbReference>
<evidence type="ECO:0000313" key="2">
    <source>
        <dbReference type="EMBL" id="GBM35976.1"/>
    </source>
</evidence>
<accession>A0A4Y2F6G7</accession>
<gene>
    <name evidence="2" type="primary">TIGD2_26</name>
    <name evidence="2" type="ORF">AVEN_201690_1</name>
</gene>
<evidence type="ECO:0000259" key="1">
    <source>
        <dbReference type="Pfam" id="PF03184"/>
    </source>
</evidence>
<dbReference type="OrthoDB" id="6431703at2759"/>